<protein>
    <submittedName>
        <fullName evidence="1">Sigma-70 family RNA polymerase sigma factor</fullName>
    </submittedName>
</protein>
<dbReference type="STRING" id="1677920.LS71_05600"/>
<accession>A0A4U8TCG9</accession>
<name>A0A4U8TCG9_9HELI</name>
<sequence>MREPHKALERLKSLYPKEVEVVHTFNAWDRKMYFIYILRTQGEFLSPSDWILRRDCAQMSFEQIAQKMHLNPKEVRRIYKEAIEKIRSNLMVRYVIIAHSLKGWKLFECEVRKDIEQGDFKAVLRKKCDEVFERIGECNVSFVPNAMGFNVESYALLALSTPSNVVVWENKQKGYKGALV</sequence>
<reference evidence="1 2" key="1">
    <citation type="journal article" date="2014" name="Genome Announc.">
        <title>Draft genome sequences of eight enterohepatic helicobacter species isolated from both laboratory and wild rodents.</title>
        <authorList>
            <person name="Sheh A."/>
            <person name="Shen Z."/>
            <person name="Fox J.G."/>
        </authorList>
    </citation>
    <scope>NUCLEOTIDE SEQUENCE [LARGE SCALE GENOMIC DNA]</scope>
    <source>
        <strain evidence="1 2">MIT 09-6949</strain>
    </source>
</reference>
<evidence type="ECO:0000313" key="2">
    <source>
        <dbReference type="Proteomes" id="UP000029733"/>
    </source>
</evidence>
<dbReference type="EMBL" id="JRPR02000001">
    <property type="protein sequence ID" value="TLD97651.1"/>
    <property type="molecule type" value="Genomic_DNA"/>
</dbReference>
<dbReference type="Proteomes" id="UP000029733">
    <property type="component" value="Unassembled WGS sequence"/>
</dbReference>
<dbReference type="Gene3D" id="1.10.10.10">
    <property type="entry name" value="Winged helix-like DNA-binding domain superfamily/Winged helix DNA-binding domain"/>
    <property type="match status" value="1"/>
</dbReference>
<dbReference type="InterPro" id="IPR036388">
    <property type="entry name" value="WH-like_DNA-bd_sf"/>
</dbReference>
<proteinExistence type="predicted"/>
<organism evidence="1 2">
    <name type="scientific">Helicobacter jaachi</name>
    <dbReference type="NCBI Taxonomy" id="1677920"/>
    <lineage>
        <taxon>Bacteria</taxon>
        <taxon>Pseudomonadati</taxon>
        <taxon>Campylobacterota</taxon>
        <taxon>Epsilonproteobacteria</taxon>
        <taxon>Campylobacterales</taxon>
        <taxon>Helicobacteraceae</taxon>
        <taxon>Helicobacter</taxon>
    </lineage>
</organism>
<dbReference type="SUPFAM" id="SSF88659">
    <property type="entry name" value="Sigma3 and sigma4 domains of RNA polymerase sigma factors"/>
    <property type="match status" value="1"/>
</dbReference>
<gene>
    <name evidence="1" type="ORF">LS71_002615</name>
</gene>
<evidence type="ECO:0000313" key="1">
    <source>
        <dbReference type="EMBL" id="TLD97651.1"/>
    </source>
</evidence>
<dbReference type="AlphaFoldDB" id="A0A4U8TCG9"/>
<dbReference type="RefSeq" id="WP_034354839.1">
    <property type="nucleotide sequence ID" value="NZ_JRPR02000001.1"/>
</dbReference>
<dbReference type="OrthoDB" id="5317115at2"/>
<keyword evidence="2" id="KW-1185">Reference proteome</keyword>
<comment type="caution">
    <text evidence="1">The sequence shown here is derived from an EMBL/GenBank/DDBJ whole genome shotgun (WGS) entry which is preliminary data.</text>
</comment>
<dbReference type="InterPro" id="IPR013324">
    <property type="entry name" value="RNA_pol_sigma_r3/r4-like"/>
</dbReference>